<dbReference type="EMBL" id="JAPDRK010000005">
    <property type="protein sequence ID" value="KAJ9612113.1"/>
    <property type="molecule type" value="Genomic_DNA"/>
</dbReference>
<name>A0AA38XEQ2_9EURO</name>
<accession>A0AA38XEQ2</accession>
<dbReference type="InterPro" id="IPR011008">
    <property type="entry name" value="Dimeric_a/b-barrel"/>
</dbReference>
<evidence type="ECO:0000259" key="1">
    <source>
        <dbReference type="PROSITE" id="PS51725"/>
    </source>
</evidence>
<dbReference type="Gene3D" id="3.30.70.100">
    <property type="match status" value="1"/>
</dbReference>
<dbReference type="InterPro" id="IPR007138">
    <property type="entry name" value="ABM_dom"/>
</dbReference>
<dbReference type="Proteomes" id="UP001172673">
    <property type="component" value="Unassembled WGS sequence"/>
</dbReference>
<gene>
    <name evidence="2" type="ORF">H2200_003710</name>
</gene>
<comment type="caution">
    <text evidence="2">The sequence shown here is derived from an EMBL/GenBank/DDBJ whole genome shotgun (WGS) entry which is preliminary data.</text>
</comment>
<evidence type="ECO:0000313" key="2">
    <source>
        <dbReference type="EMBL" id="KAJ9612113.1"/>
    </source>
</evidence>
<reference evidence="2" key="1">
    <citation type="submission" date="2022-10" db="EMBL/GenBank/DDBJ databases">
        <title>Culturing micro-colonial fungi from biological soil crusts in the Mojave desert and describing Neophaeococcomyces mojavensis, and introducing the new genera and species Taxawa tesnikishii.</title>
        <authorList>
            <person name="Kurbessoian T."/>
            <person name="Stajich J.E."/>
        </authorList>
    </citation>
    <scope>NUCLEOTIDE SEQUENCE</scope>
    <source>
        <strain evidence="2">TK_41</strain>
    </source>
</reference>
<dbReference type="PANTHER" id="PTHR40624:SF1">
    <property type="entry name" value="BIOSYNTHESIS MONOOXYGENASE, PUTATIVE (AFU_ORTHOLOGUE AFUA_1G12025)-RELATED"/>
    <property type="match status" value="1"/>
</dbReference>
<protein>
    <recommendedName>
        <fullName evidence="1">ABM domain-containing protein</fullName>
    </recommendedName>
</protein>
<dbReference type="PROSITE" id="PS51725">
    <property type="entry name" value="ABM"/>
    <property type="match status" value="1"/>
</dbReference>
<dbReference type="PANTHER" id="PTHR40624">
    <property type="entry name" value="BIOSYNTHESIS MONOOXYGENASE, PUTATIVE (AFU_ORTHOLOGUE AFUA_1G12025)-RELATED"/>
    <property type="match status" value="1"/>
</dbReference>
<dbReference type="AlphaFoldDB" id="A0AA38XEQ2"/>
<proteinExistence type="predicted"/>
<organism evidence="2 3">
    <name type="scientific">Cladophialophora chaetospira</name>
    <dbReference type="NCBI Taxonomy" id="386627"/>
    <lineage>
        <taxon>Eukaryota</taxon>
        <taxon>Fungi</taxon>
        <taxon>Dikarya</taxon>
        <taxon>Ascomycota</taxon>
        <taxon>Pezizomycotina</taxon>
        <taxon>Eurotiomycetes</taxon>
        <taxon>Chaetothyriomycetidae</taxon>
        <taxon>Chaetothyriales</taxon>
        <taxon>Herpotrichiellaceae</taxon>
        <taxon>Cladophialophora</taxon>
    </lineage>
</organism>
<evidence type="ECO:0000313" key="3">
    <source>
        <dbReference type="Proteomes" id="UP001172673"/>
    </source>
</evidence>
<dbReference type="SUPFAM" id="SSF54909">
    <property type="entry name" value="Dimeric alpha+beta barrel"/>
    <property type="match status" value="1"/>
</dbReference>
<keyword evidence="3" id="KW-1185">Reference proteome</keyword>
<dbReference type="Pfam" id="PF03992">
    <property type="entry name" value="ABM"/>
    <property type="match status" value="1"/>
</dbReference>
<sequence>MASDSKPLALLVLIHTKSKEKREKLVALNASSQAFLRDPSTQHPTRTVFAPTTRPKAQLGMVPAGENETLLGFMEIWTSPAAFAAVQKKPEFKAFHSTVVKEGLFDHAKDMQITEWTPAAGFVARKGEKESPKAEIVMLAKFVLKEENLDADRDGLVGVLGKFCDWVEQNESGTLTYHVLTSQKSPTEVLMFERYKDLPALGVHGKTAEFKGTGRFIQGRKTVLSEWTELDGSFVSNTPGGAGQSKL</sequence>
<feature type="domain" description="ABM" evidence="1">
    <location>
        <begin position="136"/>
        <end position="234"/>
    </location>
</feature>